<dbReference type="Pfam" id="PF00080">
    <property type="entry name" value="Sod_Cu"/>
    <property type="match status" value="1"/>
</dbReference>
<reference evidence="5 6" key="1">
    <citation type="journal article" date="2013" name="Genome Announc.">
        <title>Draft Genome Sequence of Arthrobacter crystallopoietes Strain BAB-32, Revealing Genes for Bioremediation.</title>
        <authorList>
            <person name="Joshi M.N."/>
            <person name="Pandit A.S."/>
            <person name="Sharma A."/>
            <person name="Pandya R.V."/>
            <person name="Desai S.M."/>
            <person name="Saxena A.K."/>
            <person name="Bagatharia S.B."/>
        </authorList>
    </citation>
    <scope>NUCLEOTIDE SEQUENCE [LARGE SCALE GENOMIC DNA]</scope>
    <source>
        <strain evidence="5 6">BAB-32</strain>
    </source>
</reference>
<dbReference type="InterPro" id="IPR036423">
    <property type="entry name" value="SOD-like_Cu/Zn_dom_sf"/>
</dbReference>
<comment type="caution">
    <text evidence="5">The sequence shown here is derived from an EMBL/GenBank/DDBJ whole genome shotgun (WGS) entry which is preliminary data.</text>
</comment>
<feature type="compositionally biased region" description="Low complexity" evidence="2">
    <location>
        <begin position="32"/>
        <end position="64"/>
    </location>
</feature>
<feature type="region of interest" description="Disordered" evidence="2">
    <location>
        <begin position="23"/>
        <end position="67"/>
    </location>
</feature>
<name>N1V2H7_9MICC</name>
<feature type="region of interest" description="Disordered" evidence="2">
    <location>
        <begin position="129"/>
        <end position="158"/>
    </location>
</feature>
<dbReference type="Proteomes" id="UP000010729">
    <property type="component" value="Unassembled WGS sequence"/>
</dbReference>
<dbReference type="Gene3D" id="2.60.40.200">
    <property type="entry name" value="Superoxide dismutase, copper/zinc binding domain"/>
    <property type="match status" value="1"/>
</dbReference>
<dbReference type="GO" id="GO:0006801">
    <property type="term" value="P:superoxide metabolic process"/>
    <property type="evidence" value="ECO:0007669"/>
    <property type="project" value="InterPro"/>
</dbReference>
<evidence type="ECO:0000256" key="1">
    <source>
        <dbReference type="ARBA" id="ARBA00010457"/>
    </source>
</evidence>
<dbReference type="RefSeq" id="WP_005268933.1">
    <property type="nucleotide sequence ID" value="NZ_ANPE02000123.1"/>
</dbReference>
<dbReference type="InterPro" id="IPR001424">
    <property type="entry name" value="SOD_Cu_Zn_dom"/>
</dbReference>
<feature type="chain" id="PRO_5004112510" description="Superoxide dismutase copper/zinc binding domain-containing protein" evidence="3">
    <location>
        <begin position="21"/>
        <end position="219"/>
    </location>
</feature>
<dbReference type="GO" id="GO:0046872">
    <property type="term" value="F:metal ion binding"/>
    <property type="evidence" value="ECO:0007669"/>
    <property type="project" value="InterPro"/>
</dbReference>
<organism evidence="5 6">
    <name type="scientific">Arthrobacter crystallopoietes BAB-32</name>
    <dbReference type="NCBI Taxonomy" id="1246476"/>
    <lineage>
        <taxon>Bacteria</taxon>
        <taxon>Bacillati</taxon>
        <taxon>Actinomycetota</taxon>
        <taxon>Actinomycetes</taxon>
        <taxon>Micrococcales</taxon>
        <taxon>Micrococcaceae</taxon>
        <taxon>Crystallibacter</taxon>
    </lineage>
</organism>
<evidence type="ECO:0000313" key="5">
    <source>
        <dbReference type="EMBL" id="EMY34262.1"/>
    </source>
</evidence>
<keyword evidence="3" id="KW-0732">Signal</keyword>
<dbReference type="SUPFAM" id="SSF49329">
    <property type="entry name" value="Cu,Zn superoxide dismutase-like"/>
    <property type="match status" value="1"/>
</dbReference>
<protein>
    <recommendedName>
        <fullName evidence="4">Superoxide dismutase copper/zinc binding domain-containing protein</fullName>
    </recommendedName>
</protein>
<evidence type="ECO:0000256" key="2">
    <source>
        <dbReference type="SAM" id="MobiDB-lite"/>
    </source>
</evidence>
<comment type="similarity">
    <text evidence="1">Belongs to the Cu-Zn superoxide dismutase family.</text>
</comment>
<evidence type="ECO:0000256" key="3">
    <source>
        <dbReference type="SAM" id="SignalP"/>
    </source>
</evidence>
<dbReference type="AlphaFoldDB" id="N1V2H7"/>
<keyword evidence="6" id="KW-1185">Reference proteome</keyword>
<proteinExistence type="inferred from homology"/>
<feature type="domain" description="Superoxide dismutase copper/zinc binding" evidence="4">
    <location>
        <begin position="95"/>
        <end position="217"/>
    </location>
</feature>
<dbReference type="OrthoDB" id="3297424at2"/>
<accession>N1V2H7</accession>
<gene>
    <name evidence="5" type="ORF">D477_010481</name>
</gene>
<dbReference type="EMBL" id="ANPE02000123">
    <property type="protein sequence ID" value="EMY34262.1"/>
    <property type="molecule type" value="Genomic_DNA"/>
</dbReference>
<evidence type="ECO:0000259" key="4">
    <source>
        <dbReference type="Pfam" id="PF00080"/>
    </source>
</evidence>
<dbReference type="PROSITE" id="PS51257">
    <property type="entry name" value="PROKAR_LIPOPROTEIN"/>
    <property type="match status" value="1"/>
</dbReference>
<feature type="signal peptide" evidence="3">
    <location>
        <begin position="1"/>
        <end position="20"/>
    </location>
</feature>
<sequence length="219" mass="22726">MARKYGLPLIGVAALTLALAACGPSEPDEELPQNPAPQTATTPGEAVSPGASLGASSPGAAADAEVSARFEEFSEGATAITYNPERVPVGAETEVEVEDEDAGTKVKLKVEGLEPDTQFGAHVHVAACGESPDDAGPHYQDEADPQTPSTDPAYANPDNEIWLDFTTDQDGEGEAESRVGWKLREGEGQSVVIHAMPTKTGEGEAGTAGDRLACINIRQ</sequence>
<evidence type="ECO:0000313" key="6">
    <source>
        <dbReference type="Proteomes" id="UP000010729"/>
    </source>
</evidence>